<dbReference type="Proteomes" id="UP000253562">
    <property type="component" value="Unassembled WGS sequence"/>
</dbReference>
<reference evidence="3 4" key="1">
    <citation type="submission" date="2018-07" db="EMBL/GenBank/DDBJ databases">
        <title>Comparative genomes isolates from brazilian mangrove.</title>
        <authorList>
            <person name="De Araujo J.E."/>
            <person name="Taketani R.G."/>
            <person name="Silva M.C.P."/>
            <person name="Lourenco M.V."/>
            <person name="Oliveira V.M."/>
            <person name="Andreote F.D."/>
        </authorList>
    </citation>
    <scope>NUCLEOTIDE SEQUENCE [LARGE SCALE GENOMIC DNA]</scope>
    <source>
        <strain evidence="3 4">HEX PRIS-MGV</strain>
    </source>
</reference>
<dbReference type="OrthoDB" id="247580at2"/>
<dbReference type="RefSeq" id="WP_114368242.1">
    <property type="nucleotide sequence ID" value="NZ_QPEX01000011.1"/>
</dbReference>
<dbReference type="EMBL" id="QPEX01000011">
    <property type="protein sequence ID" value="RCS52818.1"/>
    <property type="molecule type" value="Genomic_DNA"/>
</dbReference>
<evidence type="ECO:0008006" key="5">
    <source>
        <dbReference type="Google" id="ProtNLM"/>
    </source>
</evidence>
<accession>A0A368KTA9</accession>
<feature type="signal peptide" evidence="2">
    <location>
        <begin position="1"/>
        <end position="19"/>
    </location>
</feature>
<dbReference type="AlphaFoldDB" id="A0A368KTA9"/>
<feature type="compositionally biased region" description="Polar residues" evidence="1">
    <location>
        <begin position="31"/>
        <end position="42"/>
    </location>
</feature>
<feature type="region of interest" description="Disordered" evidence="1">
    <location>
        <begin position="21"/>
        <end position="67"/>
    </location>
</feature>
<proteinExistence type="predicted"/>
<evidence type="ECO:0000256" key="2">
    <source>
        <dbReference type="SAM" id="SignalP"/>
    </source>
</evidence>
<comment type="caution">
    <text evidence="3">The sequence shown here is derived from an EMBL/GenBank/DDBJ whole genome shotgun (WGS) entry which is preliminary data.</text>
</comment>
<evidence type="ECO:0000313" key="4">
    <source>
        <dbReference type="Proteomes" id="UP000253562"/>
    </source>
</evidence>
<feature type="chain" id="PRO_5016722210" description="DUF1570 domain-containing protein" evidence="2">
    <location>
        <begin position="20"/>
        <end position="509"/>
    </location>
</feature>
<evidence type="ECO:0000313" key="3">
    <source>
        <dbReference type="EMBL" id="RCS52818.1"/>
    </source>
</evidence>
<protein>
    <recommendedName>
        <fullName evidence="5">DUF1570 domain-containing protein</fullName>
    </recommendedName>
</protein>
<sequence>MNRTIVLLFCVALMLPGCGKPESDAPPAAETSGQQKATTQPQPNKPKQAIRSATAGDPAAPKRASGDFFGGNFLNSDRLKERLKVGRIEPEVKFTADPSKLEAAGIRVIEGKHVQLYTDLEPSPEIDELPQVFDAAFPQWCEYFRVDPVENADWKIKAVLMTNKEKFREAGLFPDSLPEFLHGYYQGDSVWLLDQPSDYYRRHLLLHEGTHAFMYILLGGAGPPWYMEGMAEHFGTHQWENGQLITRVMPPSKEATPMWGRIKIIQDEVKEGKTLSLVSVMATPQQAFLENRPYAWCWGVCAFLDNHSLSKEEFRNMVSQVKLTGGFSERLFDRLGAVMPKLSESWQLFTVNADYGYDWARNEVVYKEPVPMIGETATAEIATDRGWQSTGIALEPNVVYEVKAIGQYQIRNDGQPWMSEPNGVTIHYWKGQPLGVLLGSLRHEQWDGTSLTPLAKTYPVGYGTKLYPTAPVTLFLKVNESPAELGDNQGTIQIQIKRVDEKPPTSDGQ</sequence>
<name>A0A368KTA9_9BACT</name>
<gene>
    <name evidence="3" type="ORF">DTL42_08260</name>
</gene>
<organism evidence="3 4">
    <name type="scientific">Bremerella cremea</name>
    <dbReference type="NCBI Taxonomy" id="1031537"/>
    <lineage>
        <taxon>Bacteria</taxon>
        <taxon>Pseudomonadati</taxon>
        <taxon>Planctomycetota</taxon>
        <taxon>Planctomycetia</taxon>
        <taxon>Pirellulales</taxon>
        <taxon>Pirellulaceae</taxon>
        <taxon>Bremerella</taxon>
    </lineage>
</organism>
<evidence type="ECO:0000256" key="1">
    <source>
        <dbReference type="SAM" id="MobiDB-lite"/>
    </source>
</evidence>
<dbReference type="Gene3D" id="2.60.120.430">
    <property type="entry name" value="Galactose-binding lectin"/>
    <property type="match status" value="1"/>
</dbReference>
<keyword evidence="2" id="KW-0732">Signal</keyword>